<evidence type="ECO:0000313" key="4">
    <source>
        <dbReference type="EMBL" id="KAK1296059.1"/>
    </source>
</evidence>
<comment type="caution">
    <text evidence="4">The sequence shown here is derived from an EMBL/GenBank/DDBJ whole genome shotgun (WGS) entry which is preliminary data.</text>
</comment>
<organism evidence="4 5">
    <name type="scientific">Acorus calamus</name>
    <name type="common">Sweet flag</name>
    <dbReference type="NCBI Taxonomy" id="4465"/>
    <lineage>
        <taxon>Eukaryota</taxon>
        <taxon>Viridiplantae</taxon>
        <taxon>Streptophyta</taxon>
        <taxon>Embryophyta</taxon>
        <taxon>Tracheophyta</taxon>
        <taxon>Spermatophyta</taxon>
        <taxon>Magnoliopsida</taxon>
        <taxon>Liliopsida</taxon>
        <taxon>Acoraceae</taxon>
        <taxon>Acorus</taxon>
    </lineage>
</organism>
<dbReference type="Proteomes" id="UP001180020">
    <property type="component" value="Unassembled WGS sequence"/>
</dbReference>
<feature type="region of interest" description="Disordered" evidence="1">
    <location>
        <begin position="621"/>
        <end position="641"/>
    </location>
</feature>
<dbReference type="InterPro" id="IPR036047">
    <property type="entry name" value="F-box-like_dom_sf"/>
</dbReference>
<feature type="domain" description="F-box/LRR-repeat protein 15-like leucin rich repeat" evidence="3">
    <location>
        <begin position="60"/>
        <end position="566"/>
    </location>
</feature>
<sequence>MGEERAGPSTPPWGLQDLPSSLVGSILSTLDIRSICSVSATSRSLHSSASLALSFLSSLHLLDIAPTLDLLQPLLPPNPHLRSLKVDCRRLDDSSITDLARPSLQELCLVNCDGFGGDLLTTIGSRCRDLRYLTLGSVGPQIDINASDLEQLLSGCTELECLKLDFDLLSFDHNNFTEPWRKAPRNLKSLEIALVLSTVVTEMLSLTIESGSPPYYIKSSIFPILQKLCLSVDCITDSLVISISKNLMFLSHLDLHDAPFIEPTVTSDLTNYGLQQINPRGTLKHLSLVRSQEFLYTFFHHVNDLGILLMAQTCSNLESVCLEGFCRVTDSGFRTILHSCTNLLNLTVCYGNQLTDLVFHDISATSLSLKHVSLRSCPLLSNVAIIGLVCNTDLTILDLRHCRSLGNEALRAVSTLPKLKVLLLDFMDIGDLGISYLVHIRSPLTSLTLRGCKRLTETGISAIFGSSFRHSLQVLDLSNIPSISDNTILALAKTGVPITELRLRECPLIGDTSVMALASMKVEGGWHGSSLRLLDLYKTGGITSLAFRWFKKPYFPRLRWLGVTGSTNRDLLCALERNRPFLHVSSHGEEIGSVYSDTSDGWYRHINNMEEVDELEQWLLEGENEYDEDEDEDEDDDMDME</sequence>
<gene>
    <name evidence="4" type="primary">FBL10</name>
    <name evidence="4" type="ORF">QJS10_CPB15g00339</name>
</gene>
<dbReference type="PANTHER" id="PTHR13318:SF86">
    <property type="entry name" value="F-BOX_LRR-REPEAT PROTEIN 10"/>
    <property type="match status" value="1"/>
</dbReference>
<dbReference type="InterPro" id="IPR006553">
    <property type="entry name" value="Leu-rich_rpt_Cys-con_subtyp"/>
</dbReference>
<dbReference type="SUPFAM" id="SSF81383">
    <property type="entry name" value="F-box domain"/>
    <property type="match status" value="1"/>
</dbReference>
<protein>
    <submittedName>
        <fullName evidence="4">F-box/LRR-repeat protein 10</fullName>
    </submittedName>
</protein>
<evidence type="ECO:0000259" key="3">
    <source>
        <dbReference type="Pfam" id="PF25372"/>
    </source>
</evidence>
<feature type="domain" description="F-box" evidence="2">
    <location>
        <begin position="15"/>
        <end position="48"/>
    </location>
</feature>
<dbReference type="Pfam" id="PF00646">
    <property type="entry name" value="F-box"/>
    <property type="match status" value="1"/>
</dbReference>
<dbReference type="InterPro" id="IPR057207">
    <property type="entry name" value="FBXL15_LRR"/>
</dbReference>
<evidence type="ECO:0000256" key="1">
    <source>
        <dbReference type="SAM" id="MobiDB-lite"/>
    </source>
</evidence>
<keyword evidence="5" id="KW-1185">Reference proteome</keyword>
<dbReference type="Gene3D" id="3.80.10.10">
    <property type="entry name" value="Ribonuclease Inhibitor"/>
    <property type="match status" value="3"/>
</dbReference>
<dbReference type="CDD" id="cd09917">
    <property type="entry name" value="F-box_SF"/>
    <property type="match status" value="1"/>
</dbReference>
<dbReference type="GO" id="GO:0031146">
    <property type="term" value="P:SCF-dependent proteasomal ubiquitin-dependent protein catabolic process"/>
    <property type="evidence" value="ECO:0007669"/>
    <property type="project" value="TreeGrafter"/>
</dbReference>
<dbReference type="GO" id="GO:0019005">
    <property type="term" value="C:SCF ubiquitin ligase complex"/>
    <property type="evidence" value="ECO:0007669"/>
    <property type="project" value="TreeGrafter"/>
</dbReference>
<name>A0AAV9D5P4_ACOCL</name>
<dbReference type="Pfam" id="PF25372">
    <property type="entry name" value="DUF7885"/>
    <property type="match status" value="1"/>
</dbReference>
<reference evidence="4" key="2">
    <citation type="submission" date="2023-06" db="EMBL/GenBank/DDBJ databases">
        <authorList>
            <person name="Ma L."/>
            <person name="Liu K.-W."/>
            <person name="Li Z."/>
            <person name="Hsiao Y.-Y."/>
            <person name="Qi Y."/>
            <person name="Fu T."/>
            <person name="Tang G."/>
            <person name="Zhang D."/>
            <person name="Sun W.-H."/>
            <person name="Liu D.-K."/>
            <person name="Li Y."/>
            <person name="Chen G.-Z."/>
            <person name="Liu X.-D."/>
            <person name="Liao X.-Y."/>
            <person name="Jiang Y.-T."/>
            <person name="Yu X."/>
            <person name="Hao Y."/>
            <person name="Huang J."/>
            <person name="Zhao X.-W."/>
            <person name="Ke S."/>
            <person name="Chen Y.-Y."/>
            <person name="Wu W.-L."/>
            <person name="Hsu J.-L."/>
            <person name="Lin Y.-F."/>
            <person name="Huang M.-D."/>
            <person name="Li C.-Y."/>
            <person name="Huang L."/>
            <person name="Wang Z.-W."/>
            <person name="Zhao X."/>
            <person name="Zhong W.-Y."/>
            <person name="Peng D.-H."/>
            <person name="Ahmad S."/>
            <person name="Lan S."/>
            <person name="Zhang J.-S."/>
            <person name="Tsai W.-C."/>
            <person name="Van De Peer Y."/>
            <person name="Liu Z.-J."/>
        </authorList>
    </citation>
    <scope>NUCLEOTIDE SEQUENCE</scope>
    <source>
        <strain evidence="4">CP</strain>
        <tissue evidence="4">Leaves</tissue>
    </source>
</reference>
<evidence type="ECO:0000259" key="2">
    <source>
        <dbReference type="Pfam" id="PF00646"/>
    </source>
</evidence>
<dbReference type="SUPFAM" id="SSF52047">
    <property type="entry name" value="RNI-like"/>
    <property type="match status" value="2"/>
</dbReference>
<proteinExistence type="predicted"/>
<dbReference type="InterPro" id="IPR032675">
    <property type="entry name" value="LRR_dom_sf"/>
</dbReference>
<dbReference type="InterPro" id="IPR001810">
    <property type="entry name" value="F-box_dom"/>
</dbReference>
<dbReference type="SMART" id="SM00367">
    <property type="entry name" value="LRR_CC"/>
    <property type="match status" value="8"/>
</dbReference>
<dbReference type="EMBL" id="JAUJYO010000015">
    <property type="protein sequence ID" value="KAK1296059.1"/>
    <property type="molecule type" value="Genomic_DNA"/>
</dbReference>
<accession>A0AAV9D5P4</accession>
<evidence type="ECO:0000313" key="5">
    <source>
        <dbReference type="Proteomes" id="UP001180020"/>
    </source>
</evidence>
<reference evidence="4" key="1">
    <citation type="journal article" date="2023" name="Nat. Commun.">
        <title>Diploid and tetraploid genomes of Acorus and the evolution of monocots.</title>
        <authorList>
            <person name="Ma L."/>
            <person name="Liu K.W."/>
            <person name="Li Z."/>
            <person name="Hsiao Y.Y."/>
            <person name="Qi Y."/>
            <person name="Fu T."/>
            <person name="Tang G.D."/>
            <person name="Zhang D."/>
            <person name="Sun W.H."/>
            <person name="Liu D.K."/>
            <person name="Li Y."/>
            <person name="Chen G.Z."/>
            <person name="Liu X.D."/>
            <person name="Liao X.Y."/>
            <person name="Jiang Y.T."/>
            <person name="Yu X."/>
            <person name="Hao Y."/>
            <person name="Huang J."/>
            <person name="Zhao X.W."/>
            <person name="Ke S."/>
            <person name="Chen Y.Y."/>
            <person name="Wu W.L."/>
            <person name="Hsu J.L."/>
            <person name="Lin Y.F."/>
            <person name="Huang M.D."/>
            <person name="Li C.Y."/>
            <person name="Huang L."/>
            <person name="Wang Z.W."/>
            <person name="Zhao X."/>
            <person name="Zhong W.Y."/>
            <person name="Peng D.H."/>
            <person name="Ahmad S."/>
            <person name="Lan S."/>
            <person name="Zhang J.S."/>
            <person name="Tsai W.C."/>
            <person name="Van de Peer Y."/>
            <person name="Liu Z.J."/>
        </authorList>
    </citation>
    <scope>NUCLEOTIDE SEQUENCE</scope>
    <source>
        <strain evidence="4">CP</strain>
    </source>
</reference>
<dbReference type="PANTHER" id="PTHR13318">
    <property type="entry name" value="PARTNER OF PAIRED, ISOFORM B-RELATED"/>
    <property type="match status" value="1"/>
</dbReference>
<dbReference type="AlphaFoldDB" id="A0AAV9D5P4"/>